<feature type="transmembrane region" description="Helical" evidence="1">
    <location>
        <begin position="57"/>
        <end position="78"/>
    </location>
</feature>
<reference evidence="3" key="1">
    <citation type="submission" date="2022-05" db="EMBL/GenBank/DDBJ databases">
        <title>Halomonas geminus sp. nov. and Halomonas llamarensis sp. nov. isolated from high-altitude salars of the Atacama Desert.</title>
        <authorList>
            <person name="Hintersatz C."/>
            <person name="Rojas L.A."/>
            <person name="Wei T.-S."/>
            <person name="Kutschke S."/>
            <person name="Lehmann F."/>
            <person name="Jain R."/>
            <person name="Pollmann K."/>
        </authorList>
    </citation>
    <scope>NUCLEOTIDE SEQUENCE</scope>
    <source>
        <strain evidence="3">ATCHA</strain>
    </source>
</reference>
<feature type="transmembrane region" description="Helical" evidence="1">
    <location>
        <begin position="164"/>
        <end position="183"/>
    </location>
</feature>
<name>A0ABT0SUR5_9GAMM</name>
<feature type="transmembrane region" description="Helical" evidence="1">
    <location>
        <begin position="134"/>
        <end position="158"/>
    </location>
</feature>
<proteinExistence type="predicted"/>
<evidence type="ECO:0000259" key="2">
    <source>
        <dbReference type="Pfam" id="PF01970"/>
    </source>
</evidence>
<feature type="transmembrane region" description="Helical" evidence="1">
    <location>
        <begin position="15"/>
        <end position="45"/>
    </location>
</feature>
<evidence type="ECO:0000256" key="1">
    <source>
        <dbReference type="SAM" id="Phobius"/>
    </source>
</evidence>
<dbReference type="PANTHER" id="PTHR35342:SF5">
    <property type="entry name" value="TRICARBOXYLIC TRANSPORT PROTEIN"/>
    <property type="match status" value="1"/>
</dbReference>
<keyword evidence="4" id="KW-1185">Reference proteome</keyword>
<dbReference type="PRINTS" id="PR00173">
    <property type="entry name" value="EDTRNSPORT"/>
</dbReference>
<evidence type="ECO:0000313" key="4">
    <source>
        <dbReference type="Proteomes" id="UP001165308"/>
    </source>
</evidence>
<comment type="caution">
    <text evidence="3">The sequence shown here is derived from an EMBL/GenBank/DDBJ whole genome shotgun (WGS) entry which is preliminary data.</text>
</comment>
<evidence type="ECO:0000313" key="3">
    <source>
        <dbReference type="EMBL" id="MCL7931532.1"/>
    </source>
</evidence>
<feature type="transmembrane region" description="Helical" evidence="1">
    <location>
        <begin position="195"/>
        <end position="216"/>
    </location>
</feature>
<protein>
    <submittedName>
        <fullName evidence="3">Tripartite tricarboxylate transporter permease</fullName>
    </submittedName>
</protein>
<dbReference type="EMBL" id="JAMJPJ010000042">
    <property type="protein sequence ID" value="MCL7931532.1"/>
    <property type="molecule type" value="Genomic_DNA"/>
</dbReference>
<gene>
    <name evidence="3" type="ORF">M8006_16355</name>
</gene>
<dbReference type="Pfam" id="PF01970">
    <property type="entry name" value="TctA"/>
    <property type="match status" value="1"/>
</dbReference>
<feature type="transmembrane region" description="Helical" evidence="1">
    <location>
        <begin position="429"/>
        <end position="451"/>
    </location>
</feature>
<dbReference type="RefSeq" id="WP_250084076.1">
    <property type="nucleotide sequence ID" value="NZ_JAMJPJ010000042.1"/>
</dbReference>
<feature type="domain" description="DUF112" evidence="2">
    <location>
        <begin position="17"/>
        <end position="434"/>
    </location>
</feature>
<feature type="transmembrane region" description="Helical" evidence="1">
    <location>
        <begin position="406"/>
        <end position="422"/>
    </location>
</feature>
<keyword evidence="1" id="KW-0472">Membrane</keyword>
<feature type="transmembrane region" description="Helical" evidence="1">
    <location>
        <begin position="314"/>
        <end position="338"/>
    </location>
</feature>
<dbReference type="PANTHER" id="PTHR35342">
    <property type="entry name" value="TRICARBOXYLIC TRANSPORT PROTEIN"/>
    <property type="match status" value="1"/>
</dbReference>
<keyword evidence="1" id="KW-1133">Transmembrane helix</keyword>
<dbReference type="InterPro" id="IPR002823">
    <property type="entry name" value="DUF112_TM"/>
</dbReference>
<accession>A0ABT0SUR5</accession>
<sequence length="501" mass="53067">MDIVSILLNLLTPSVFLVVFAGVLVGIVVGAIPGLNGAIGISLLLPLTFTMEPQIGLLLLGGIYMGGMYGGSITAILINVPGDVVAAPVAMEGYPLTKQGRSKEALYYSIFSSMFGGFIGVLILILFTPPLARFALQFGPAEMFFVSLSGLIIVGALSGSILKAAFAVLLGLFISTVGVDLITGSERFTFDSIGLRAGISVVPVVLGLFCFAEMFLNIGKKPGEQVQYRDQKIARMTVIKDILRQRFLVWKSGLIGTLVGLLPGVGTTLAVFMSYGDAKRVSRRDIPFEQGNPDGIIAAESANNATVGSSMVPLLALGVPGSPTSAIIAGALVIHGIVLGPSLFVNRPDVAFTFLYGMLLTVVAMTIIGAVGIKYFSYILKIKMEYIVPTVLVFALFGAYSLRNSLFDVFIAIVLGIAGAIFKKIQVPLAPIIIGLVLGGLIETNLARAMRIAGARNMPLWEYLLATPLSKGLVALVVIMLLVVIRMRHKEKVAAKEAKNG</sequence>
<feature type="transmembrane region" description="Helical" evidence="1">
    <location>
        <begin position="105"/>
        <end position="127"/>
    </location>
</feature>
<dbReference type="Proteomes" id="UP001165308">
    <property type="component" value="Unassembled WGS sequence"/>
</dbReference>
<organism evidence="3 4">
    <name type="scientific">Halomonas llamarensis</name>
    <dbReference type="NCBI Taxonomy" id="2945104"/>
    <lineage>
        <taxon>Bacteria</taxon>
        <taxon>Pseudomonadati</taxon>
        <taxon>Pseudomonadota</taxon>
        <taxon>Gammaproteobacteria</taxon>
        <taxon>Oceanospirillales</taxon>
        <taxon>Halomonadaceae</taxon>
        <taxon>Halomonas</taxon>
    </lineage>
</organism>
<feature type="transmembrane region" description="Helical" evidence="1">
    <location>
        <begin position="350"/>
        <end position="372"/>
    </location>
</feature>
<feature type="transmembrane region" description="Helical" evidence="1">
    <location>
        <begin position="463"/>
        <end position="485"/>
    </location>
</feature>
<feature type="transmembrane region" description="Helical" evidence="1">
    <location>
        <begin position="253"/>
        <end position="275"/>
    </location>
</feature>
<keyword evidence="1" id="KW-0812">Transmembrane</keyword>